<sequence>MTHVAVDLLGGDGAPDAVVDGIGSALDADESLVVSVVGPSAVAERLSAERGLTVGGRLRLAEAPHLIGPGQDAAREVRSRRDATVRVATRLIRDGVADAVVSAGPPEALVAAASFTLGPVPGATRPALAVLLGSRLRPTVLLDAGAAPGSGTGADHLVQHAIVGAAYATACLGVARPRVGRLVAGPVRHPGARFGAGGPGTGRPGADGPYAGGLDVSAPDGSGEFGDFLAGLELDVVGAVDAATVAAGGQVDVVVCDGSTGAVVVSWLRAVAESVDQPPPALSGWYPQEGAFVVGVDGIVIVAGGGPGSGAAGSGVAEAIARAVAQASVADRSGWVPRQRAALAGLVTRRRSRAGLPS</sequence>
<evidence type="ECO:0000256" key="8">
    <source>
        <dbReference type="ARBA" id="ARBA00023264"/>
    </source>
</evidence>
<dbReference type="PIRSF" id="PIRSF002465">
    <property type="entry name" value="Phsphlp_syn_PlsX"/>
    <property type="match status" value="1"/>
</dbReference>
<evidence type="ECO:0000256" key="2">
    <source>
        <dbReference type="ARBA" id="ARBA00004496"/>
    </source>
</evidence>
<name>A0ABR5F7Z8_9ACTN</name>
<organism evidence="11 12">
    <name type="scientific">Protofrankia coriariae</name>
    <dbReference type="NCBI Taxonomy" id="1562887"/>
    <lineage>
        <taxon>Bacteria</taxon>
        <taxon>Bacillati</taxon>
        <taxon>Actinomycetota</taxon>
        <taxon>Actinomycetes</taxon>
        <taxon>Frankiales</taxon>
        <taxon>Frankiaceae</taxon>
        <taxon>Protofrankia</taxon>
    </lineage>
</organism>
<dbReference type="InterPro" id="IPR012281">
    <property type="entry name" value="Phospholipid_synth_PlsX-like"/>
</dbReference>
<dbReference type="EC" id="2.3.1.274" evidence="9"/>
<dbReference type="RefSeq" id="WP_047221356.1">
    <property type="nucleotide sequence ID" value="NZ_JWIO01000002.1"/>
</dbReference>
<accession>A0ABR5F7Z8</accession>
<keyword evidence="8" id="KW-1208">Phospholipid metabolism</keyword>
<proteinExistence type="predicted"/>
<evidence type="ECO:0000256" key="5">
    <source>
        <dbReference type="ARBA" id="ARBA00022679"/>
    </source>
</evidence>
<dbReference type="InterPro" id="IPR003664">
    <property type="entry name" value="FA_synthesis"/>
</dbReference>
<evidence type="ECO:0000256" key="1">
    <source>
        <dbReference type="ARBA" id="ARBA00001232"/>
    </source>
</evidence>
<dbReference type="SUPFAM" id="SSF53659">
    <property type="entry name" value="Isocitrate/Isopropylmalate dehydrogenase-like"/>
    <property type="match status" value="1"/>
</dbReference>
<evidence type="ECO:0000256" key="9">
    <source>
        <dbReference type="ARBA" id="ARBA00024069"/>
    </source>
</evidence>
<evidence type="ECO:0000256" key="10">
    <source>
        <dbReference type="ARBA" id="ARBA00046608"/>
    </source>
</evidence>
<dbReference type="EMBL" id="JWIO01000002">
    <property type="protein sequence ID" value="KLL12849.1"/>
    <property type="molecule type" value="Genomic_DNA"/>
</dbReference>
<dbReference type="Gene3D" id="3.40.718.10">
    <property type="entry name" value="Isopropylmalate Dehydrogenase"/>
    <property type="match status" value="1"/>
</dbReference>
<comment type="subcellular location">
    <subcellularLocation>
        <location evidence="2">Cytoplasm</location>
    </subcellularLocation>
</comment>
<comment type="subunit">
    <text evidence="10">Homodimer. Probably interacts with PlsY.</text>
</comment>
<evidence type="ECO:0000313" key="12">
    <source>
        <dbReference type="Proteomes" id="UP000035425"/>
    </source>
</evidence>
<protein>
    <recommendedName>
        <fullName evidence="9">phosphate acyltransferase</fullName>
        <ecNumber evidence="9">2.3.1.274</ecNumber>
    </recommendedName>
</protein>
<comment type="catalytic activity">
    <reaction evidence="1">
        <text>a fatty acyl-[ACP] + phosphate = an acyl phosphate + holo-[ACP]</text>
        <dbReference type="Rhea" id="RHEA:42292"/>
        <dbReference type="Rhea" id="RHEA-COMP:9685"/>
        <dbReference type="Rhea" id="RHEA-COMP:14125"/>
        <dbReference type="ChEBI" id="CHEBI:43474"/>
        <dbReference type="ChEBI" id="CHEBI:59918"/>
        <dbReference type="ChEBI" id="CHEBI:64479"/>
        <dbReference type="ChEBI" id="CHEBI:138651"/>
        <dbReference type="EC" id="2.3.1.274"/>
    </reaction>
</comment>
<dbReference type="PANTHER" id="PTHR30100">
    <property type="entry name" value="FATTY ACID/PHOSPHOLIPID SYNTHESIS PROTEIN PLSX"/>
    <property type="match status" value="1"/>
</dbReference>
<evidence type="ECO:0000256" key="7">
    <source>
        <dbReference type="ARBA" id="ARBA00023209"/>
    </source>
</evidence>
<dbReference type="PANTHER" id="PTHR30100:SF1">
    <property type="entry name" value="PHOSPHATE ACYLTRANSFERASE"/>
    <property type="match status" value="1"/>
</dbReference>
<keyword evidence="12" id="KW-1185">Reference proteome</keyword>
<reference evidence="11 12" key="1">
    <citation type="submission" date="2014-12" db="EMBL/GenBank/DDBJ databases">
        <title>Frankia sp. BMG5.1 draft genome.</title>
        <authorList>
            <person name="Gtari M."/>
            <person name="Ghodhbane-Gtari F."/>
            <person name="Nouioui I."/>
            <person name="Ktari A."/>
            <person name="Hezbri K."/>
            <person name="Mimouni W."/>
            <person name="Sbissi I."/>
            <person name="Ayari A."/>
            <person name="Yamanaka T."/>
            <person name="Normand P."/>
            <person name="Tisa L.S."/>
            <person name="Boudabous A."/>
        </authorList>
    </citation>
    <scope>NUCLEOTIDE SEQUENCE [LARGE SCALE GENOMIC DNA]</scope>
    <source>
        <strain evidence="11 12">BMG5.1</strain>
    </source>
</reference>
<gene>
    <name evidence="11" type="ORF">FrCorBMG51_01550</name>
</gene>
<evidence type="ECO:0000256" key="6">
    <source>
        <dbReference type="ARBA" id="ARBA00023098"/>
    </source>
</evidence>
<evidence type="ECO:0000256" key="4">
    <source>
        <dbReference type="ARBA" id="ARBA00022516"/>
    </source>
</evidence>
<keyword evidence="6" id="KW-0443">Lipid metabolism</keyword>
<evidence type="ECO:0000313" key="11">
    <source>
        <dbReference type="EMBL" id="KLL12849.1"/>
    </source>
</evidence>
<comment type="caution">
    <text evidence="11">The sequence shown here is derived from an EMBL/GenBank/DDBJ whole genome shotgun (WGS) entry which is preliminary data.</text>
</comment>
<keyword evidence="4" id="KW-0444">Lipid biosynthesis</keyword>
<keyword evidence="7" id="KW-0594">Phospholipid biosynthesis</keyword>
<evidence type="ECO:0000256" key="3">
    <source>
        <dbReference type="ARBA" id="ARBA00022490"/>
    </source>
</evidence>
<keyword evidence="3" id="KW-0963">Cytoplasm</keyword>
<dbReference type="Proteomes" id="UP000035425">
    <property type="component" value="Unassembled WGS sequence"/>
</dbReference>
<dbReference type="Pfam" id="PF02504">
    <property type="entry name" value="FA_synthesis"/>
    <property type="match status" value="1"/>
</dbReference>
<keyword evidence="5" id="KW-0808">Transferase</keyword>